<dbReference type="GO" id="GO:0016712">
    <property type="term" value="F:oxidoreductase activity, acting on paired donors, with incorporation or reduction of molecular oxygen, reduced flavin or flavoprotein as one donor, and incorporation of one atom of oxygen"/>
    <property type="evidence" value="ECO:0007669"/>
    <property type="project" value="UniProtKB-EC"/>
</dbReference>
<comment type="catalytic activity">
    <reaction evidence="14">
        <text>an organic molecule + reduced [NADPH--hemoprotein reductase] + O2 = an alcohol + oxidized [NADPH--hemoprotein reductase] + H2O + H(+)</text>
        <dbReference type="Rhea" id="RHEA:17149"/>
        <dbReference type="Rhea" id="RHEA-COMP:11964"/>
        <dbReference type="Rhea" id="RHEA-COMP:11965"/>
        <dbReference type="ChEBI" id="CHEBI:15377"/>
        <dbReference type="ChEBI" id="CHEBI:15378"/>
        <dbReference type="ChEBI" id="CHEBI:15379"/>
        <dbReference type="ChEBI" id="CHEBI:30879"/>
        <dbReference type="ChEBI" id="CHEBI:57618"/>
        <dbReference type="ChEBI" id="CHEBI:58210"/>
        <dbReference type="ChEBI" id="CHEBI:142491"/>
        <dbReference type="EC" id="1.14.14.1"/>
    </reaction>
</comment>
<evidence type="ECO:0000256" key="7">
    <source>
        <dbReference type="ARBA" id="ARBA00022723"/>
    </source>
</evidence>
<comment type="caution">
    <text evidence="15">The sequence shown here is derived from an EMBL/GenBank/DDBJ whole genome shotgun (WGS) entry which is preliminary data.</text>
</comment>
<dbReference type="OrthoDB" id="2789670at2759"/>
<keyword evidence="6" id="KW-0349">Heme</keyword>
<protein>
    <recommendedName>
        <fullName evidence="5">unspecific monooxygenase</fullName>
        <ecNumber evidence="5">1.14.14.1</ecNumber>
    </recommendedName>
</protein>
<keyword evidence="8" id="KW-0256">Endoplasmic reticulum</keyword>
<dbReference type="Pfam" id="PF00067">
    <property type="entry name" value="p450"/>
    <property type="match status" value="1"/>
</dbReference>
<dbReference type="GO" id="GO:0005506">
    <property type="term" value="F:iron ion binding"/>
    <property type="evidence" value="ECO:0007669"/>
    <property type="project" value="InterPro"/>
</dbReference>
<feature type="non-terminal residue" evidence="15">
    <location>
        <position position="1"/>
    </location>
</feature>
<dbReference type="AlphaFoldDB" id="A0A8S4QQ20"/>
<evidence type="ECO:0000256" key="6">
    <source>
        <dbReference type="ARBA" id="ARBA00022617"/>
    </source>
</evidence>
<evidence type="ECO:0000256" key="9">
    <source>
        <dbReference type="ARBA" id="ARBA00022848"/>
    </source>
</evidence>
<dbReference type="EMBL" id="CAKXAJ010014354">
    <property type="protein sequence ID" value="CAH2216187.1"/>
    <property type="molecule type" value="Genomic_DNA"/>
</dbReference>
<keyword evidence="13" id="KW-0472">Membrane</keyword>
<sequence>FSIGRIDEDIDVEDLIRRYTSDVIASAAFGLQVDSVKDKENKFYKAGQNLFNFNAWQRFLFFFTAVFPNLSKIKKPERKKGKKKSVINKYT</sequence>
<accession>A0A8S4QQ20</accession>
<evidence type="ECO:0000256" key="12">
    <source>
        <dbReference type="ARBA" id="ARBA00023033"/>
    </source>
</evidence>
<evidence type="ECO:0000256" key="11">
    <source>
        <dbReference type="ARBA" id="ARBA00023004"/>
    </source>
</evidence>
<gene>
    <name evidence="15" type="primary">jg20372</name>
    <name evidence="15" type="ORF">PAEG_LOCUS4245</name>
</gene>
<evidence type="ECO:0000256" key="13">
    <source>
        <dbReference type="ARBA" id="ARBA00023136"/>
    </source>
</evidence>
<dbReference type="PANTHER" id="PTHR24292">
    <property type="entry name" value="CYTOCHROME P450"/>
    <property type="match status" value="1"/>
</dbReference>
<evidence type="ECO:0000256" key="4">
    <source>
        <dbReference type="ARBA" id="ARBA00010617"/>
    </source>
</evidence>
<keyword evidence="10" id="KW-0560">Oxidoreductase</keyword>
<comment type="subcellular location">
    <subcellularLocation>
        <location evidence="3">Endoplasmic reticulum membrane</location>
        <topology evidence="3">Peripheral membrane protein</topology>
    </subcellularLocation>
    <subcellularLocation>
        <location evidence="2">Microsome membrane</location>
        <topology evidence="2">Peripheral membrane protein</topology>
    </subcellularLocation>
</comment>
<dbReference type="InterPro" id="IPR050476">
    <property type="entry name" value="Insect_CytP450_Detox"/>
</dbReference>
<dbReference type="GO" id="GO:0020037">
    <property type="term" value="F:heme binding"/>
    <property type="evidence" value="ECO:0007669"/>
    <property type="project" value="InterPro"/>
</dbReference>
<evidence type="ECO:0000256" key="8">
    <source>
        <dbReference type="ARBA" id="ARBA00022824"/>
    </source>
</evidence>
<name>A0A8S4QQ20_9NEOP</name>
<evidence type="ECO:0000256" key="5">
    <source>
        <dbReference type="ARBA" id="ARBA00012109"/>
    </source>
</evidence>
<proteinExistence type="inferred from homology"/>
<comment type="similarity">
    <text evidence="4">Belongs to the cytochrome P450 family.</text>
</comment>
<evidence type="ECO:0000313" key="16">
    <source>
        <dbReference type="Proteomes" id="UP000838756"/>
    </source>
</evidence>
<organism evidence="15 16">
    <name type="scientific">Pararge aegeria aegeria</name>
    <dbReference type="NCBI Taxonomy" id="348720"/>
    <lineage>
        <taxon>Eukaryota</taxon>
        <taxon>Metazoa</taxon>
        <taxon>Ecdysozoa</taxon>
        <taxon>Arthropoda</taxon>
        <taxon>Hexapoda</taxon>
        <taxon>Insecta</taxon>
        <taxon>Pterygota</taxon>
        <taxon>Neoptera</taxon>
        <taxon>Endopterygota</taxon>
        <taxon>Lepidoptera</taxon>
        <taxon>Glossata</taxon>
        <taxon>Ditrysia</taxon>
        <taxon>Papilionoidea</taxon>
        <taxon>Nymphalidae</taxon>
        <taxon>Satyrinae</taxon>
        <taxon>Satyrini</taxon>
        <taxon>Parargina</taxon>
        <taxon>Pararge</taxon>
    </lineage>
</organism>
<keyword evidence="11" id="KW-0408">Iron</keyword>
<keyword evidence="12" id="KW-0503">Monooxygenase</keyword>
<evidence type="ECO:0000256" key="1">
    <source>
        <dbReference type="ARBA" id="ARBA00001971"/>
    </source>
</evidence>
<keyword evidence="16" id="KW-1185">Reference proteome</keyword>
<comment type="cofactor">
    <cofactor evidence="1">
        <name>heme</name>
        <dbReference type="ChEBI" id="CHEBI:30413"/>
    </cofactor>
</comment>
<evidence type="ECO:0000256" key="2">
    <source>
        <dbReference type="ARBA" id="ARBA00004174"/>
    </source>
</evidence>
<dbReference type="SUPFAM" id="SSF48264">
    <property type="entry name" value="Cytochrome P450"/>
    <property type="match status" value="1"/>
</dbReference>
<keyword evidence="9" id="KW-0492">Microsome</keyword>
<dbReference type="Gene3D" id="1.10.630.10">
    <property type="entry name" value="Cytochrome P450"/>
    <property type="match status" value="1"/>
</dbReference>
<dbReference type="EC" id="1.14.14.1" evidence="5"/>
<dbReference type="InterPro" id="IPR036396">
    <property type="entry name" value="Cyt_P450_sf"/>
</dbReference>
<evidence type="ECO:0000313" key="15">
    <source>
        <dbReference type="EMBL" id="CAH2216187.1"/>
    </source>
</evidence>
<dbReference type="PANTHER" id="PTHR24292:SF54">
    <property type="entry name" value="CYP9F3-RELATED"/>
    <property type="match status" value="1"/>
</dbReference>
<dbReference type="GO" id="GO:0005789">
    <property type="term" value="C:endoplasmic reticulum membrane"/>
    <property type="evidence" value="ECO:0007669"/>
    <property type="project" value="UniProtKB-SubCell"/>
</dbReference>
<dbReference type="Proteomes" id="UP000838756">
    <property type="component" value="Unassembled WGS sequence"/>
</dbReference>
<evidence type="ECO:0000256" key="10">
    <source>
        <dbReference type="ARBA" id="ARBA00023002"/>
    </source>
</evidence>
<keyword evidence="7" id="KW-0479">Metal-binding</keyword>
<dbReference type="InterPro" id="IPR001128">
    <property type="entry name" value="Cyt_P450"/>
</dbReference>
<evidence type="ECO:0000256" key="14">
    <source>
        <dbReference type="ARBA" id="ARBA00047827"/>
    </source>
</evidence>
<reference evidence="15" key="1">
    <citation type="submission" date="2022-03" db="EMBL/GenBank/DDBJ databases">
        <authorList>
            <person name="Lindestad O."/>
        </authorList>
    </citation>
    <scope>NUCLEOTIDE SEQUENCE</scope>
</reference>
<evidence type="ECO:0000256" key="3">
    <source>
        <dbReference type="ARBA" id="ARBA00004406"/>
    </source>
</evidence>